<feature type="domain" description="CTHRC1 C-terminal" evidence="2">
    <location>
        <begin position="69"/>
        <end position="200"/>
    </location>
</feature>
<feature type="chain" id="PRO_5018240923" description="CTHRC1 C-terminal domain-containing protein" evidence="1">
    <location>
        <begin position="26"/>
        <end position="208"/>
    </location>
</feature>
<dbReference type="Gene3D" id="1.20.5.320">
    <property type="entry name" value="6-Phosphogluconate Dehydrogenase, domain 3"/>
    <property type="match status" value="1"/>
</dbReference>
<dbReference type="InterPro" id="IPR057873">
    <property type="entry name" value="CTHRC1_C"/>
</dbReference>
<evidence type="ECO:0000259" key="2">
    <source>
        <dbReference type="Pfam" id="PF25815"/>
    </source>
</evidence>
<dbReference type="Proteomes" id="UP000275408">
    <property type="component" value="Unassembled WGS sequence"/>
</dbReference>
<keyword evidence="4" id="KW-1185">Reference proteome</keyword>
<evidence type="ECO:0000313" key="3">
    <source>
        <dbReference type="EMBL" id="RMX39023.1"/>
    </source>
</evidence>
<protein>
    <recommendedName>
        <fullName evidence="2">CTHRC1 C-terminal domain-containing protein</fullName>
    </recommendedName>
</protein>
<name>A0A3M6TCD7_POCDA</name>
<evidence type="ECO:0000256" key="1">
    <source>
        <dbReference type="SAM" id="SignalP"/>
    </source>
</evidence>
<keyword evidence="1" id="KW-0732">Signal</keyword>
<dbReference type="AlphaFoldDB" id="A0A3M6TCD7"/>
<sequence length="208" mass="22043">MMHLLSIVSIALLQWSFVIFAFADGQSSCCQGPPGQPGTPGTPGIPGNPGTPGTSAYCGCGQSGAGNSRRWKQCAWVHDNTKDGRDNGKVHECDFVKLRGDSYLRVVYMGNIRITGCTACCKRWFFTFNGAECKVPAPIDGSLYQSANINVHRPTSIEGYCGGIAAGKVRVGFSVGNCGVPFNTNGDAYTGSNQANRVIIEEVEPPVG</sequence>
<comment type="caution">
    <text evidence="3">The sequence shown here is derived from an EMBL/GenBank/DDBJ whole genome shotgun (WGS) entry which is preliminary data.</text>
</comment>
<gene>
    <name evidence="3" type="ORF">pdam_00021492</name>
</gene>
<reference evidence="3 4" key="1">
    <citation type="journal article" date="2018" name="Sci. Rep.">
        <title>Comparative analysis of the Pocillopora damicornis genome highlights role of immune system in coral evolution.</title>
        <authorList>
            <person name="Cunning R."/>
            <person name="Bay R.A."/>
            <person name="Gillette P."/>
            <person name="Baker A.C."/>
            <person name="Traylor-Knowles N."/>
        </authorList>
    </citation>
    <scope>NUCLEOTIDE SEQUENCE [LARGE SCALE GENOMIC DNA]</scope>
    <source>
        <strain evidence="3">RSMAS</strain>
        <tissue evidence="3">Whole animal</tissue>
    </source>
</reference>
<proteinExistence type="predicted"/>
<organism evidence="3 4">
    <name type="scientific">Pocillopora damicornis</name>
    <name type="common">Cauliflower coral</name>
    <name type="synonym">Millepora damicornis</name>
    <dbReference type="NCBI Taxonomy" id="46731"/>
    <lineage>
        <taxon>Eukaryota</taxon>
        <taxon>Metazoa</taxon>
        <taxon>Cnidaria</taxon>
        <taxon>Anthozoa</taxon>
        <taxon>Hexacorallia</taxon>
        <taxon>Scleractinia</taxon>
        <taxon>Astrocoeniina</taxon>
        <taxon>Pocilloporidae</taxon>
        <taxon>Pocillopora</taxon>
    </lineage>
</organism>
<dbReference type="OrthoDB" id="10045715at2759"/>
<accession>A0A3M6TCD7</accession>
<evidence type="ECO:0000313" key="4">
    <source>
        <dbReference type="Proteomes" id="UP000275408"/>
    </source>
</evidence>
<dbReference type="Pfam" id="PF25815">
    <property type="entry name" value="CTHRC1_C"/>
    <property type="match status" value="1"/>
</dbReference>
<feature type="signal peptide" evidence="1">
    <location>
        <begin position="1"/>
        <end position="25"/>
    </location>
</feature>
<dbReference type="EMBL" id="RCHS01003889">
    <property type="protein sequence ID" value="RMX39023.1"/>
    <property type="molecule type" value="Genomic_DNA"/>
</dbReference>